<gene>
    <name evidence="2" type="ORF">HBR001_LOCUS7411</name>
</gene>
<proteinExistence type="predicted"/>
<sequence length="456" mass="49933">MVRVCCVSLHQLLLLASVSLHVGVQVVLLEALVFTDLSAAICPYFDSAVAAAASAPAASDDASFASELSSFEMDEDDSVPHYSPMPHSPLLVAVGTCDAVALRWRSFEMPMWPVERFVLQRYPDRENQPQWSTLLDENASELVDLSVQSGRRYAYRVQAISRDNVTSAYEYQWIHLDGVKSGRSSRCRASSSLLSSIDSLDIDRVRSLGIIVACFLTVYGLMRASVMGVQGTQSRSSRLKQIEKSMAEAGGVVPASVPTRQEASMVPRQSSTSTSSSSSSMDVDVGLRGSMPDASPTILTASDRGLPRALSYSGPMLRSQSVQLPIRSSFRPISHSISTIREKATECEHCGKRFGLFRKQYVCDICHSVSLCRKCGYRASVDSFAHAHTGMHAGSEGDGRTSISGYDTGRRRSSVDRHWQKKLKVRTICRTCCDDVYRYSAHANVRPPPPHVSAAM</sequence>
<evidence type="ECO:0000256" key="1">
    <source>
        <dbReference type="SAM" id="MobiDB-lite"/>
    </source>
</evidence>
<dbReference type="Proteomes" id="UP001162031">
    <property type="component" value="Unassembled WGS sequence"/>
</dbReference>
<dbReference type="InterPro" id="IPR036116">
    <property type="entry name" value="FN3_sf"/>
</dbReference>
<feature type="region of interest" description="Disordered" evidence="1">
    <location>
        <begin position="390"/>
        <end position="411"/>
    </location>
</feature>
<feature type="region of interest" description="Disordered" evidence="1">
    <location>
        <begin position="250"/>
        <end position="284"/>
    </location>
</feature>
<keyword evidence="3" id="KW-1185">Reference proteome</keyword>
<feature type="compositionally biased region" description="Low complexity" evidence="1">
    <location>
        <begin position="270"/>
        <end position="280"/>
    </location>
</feature>
<accession>A0AAV0UMP9</accession>
<dbReference type="SUPFAM" id="SSF49265">
    <property type="entry name" value="Fibronectin type III"/>
    <property type="match status" value="1"/>
</dbReference>
<evidence type="ECO:0000313" key="3">
    <source>
        <dbReference type="Proteomes" id="UP001162031"/>
    </source>
</evidence>
<reference evidence="2" key="1">
    <citation type="submission" date="2022-12" db="EMBL/GenBank/DDBJ databases">
        <authorList>
            <person name="Webb A."/>
        </authorList>
    </citation>
    <scope>NUCLEOTIDE SEQUENCE</scope>
    <source>
        <strain evidence="2">Hp1</strain>
    </source>
</reference>
<organism evidence="2 3">
    <name type="scientific">Hyaloperonospora brassicae</name>
    <name type="common">Brassica downy mildew</name>
    <name type="synonym">Peronospora brassicae</name>
    <dbReference type="NCBI Taxonomy" id="162125"/>
    <lineage>
        <taxon>Eukaryota</taxon>
        <taxon>Sar</taxon>
        <taxon>Stramenopiles</taxon>
        <taxon>Oomycota</taxon>
        <taxon>Peronosporomycetes</taxon>
        <taxon>Peronosporales</taxon>
        <taxon>Peronosporaceae</taxon>
        <taxon>Hyaloperonospora</taxon>
    </lineage>
</organism>
<protein>
    <recommendedName>
        <fullName evidence="4">Fibronectin type-III domain-containing protein</fullName>
    </recommendedName>
</protein>
<comment type="caution">
    <text evidence="2">The sequence shown here is derived from an EMBL/GenBank/DDBJ whole genome shotgun (WGS) entry which is preliminary data.</text>
</comment>
<evidence type="ECO:0008006" key="4">
    <source>
        <dbReference type="Google" id="ProtNLM"/>
    </source>
</evidence>
<dbReference type="AlphaFoldDB" id="A0AAV0UMP9"/>
<evidence type="ECO:0000313" key="2">
    <source>
        <dbReference type="EMBL" id="CAI5738202.1"/>
    </source>
</evidence>
<dbReference type="EMBL" id="CANTFL010001361">
    <property type="protein sequence ID" value="CAI5738202.1"/>
    <property type="molecule type" value="Genomic_DNA"/>
</dbReference>
<name>A0AAV0UMP9_HYABA</name>